<dbReference type="InterPro" id="IPR037185">
    <property type="entry name" value="EmrE-like"/>
</dbReference>
<feature type="transmembrane region" description="Helical" evidence="6">
    <location>
        <begin position="744"/>
        <end position="764"/>
    </location>
</feature>
<feature type="transmembrane region" description="Helical" evidence="6">
    <location>
        <begin position="351"/>
        <end position="373"/>
    </location>
</feature>
<feature type="transmembrane region" description="Helical" evidence="6">
    <location>
        <begin position="274"/>
        <end position="295"/>
    </location>
</feature>
<feature type="compositionally biased region" description="Low complexity" evidence="5">
    <location>
        <begin position="883"/>
        <end position="896"/>
    </location>
</feature>
<feature type="transmembrane region" description="Helical" evidence="6">
    <location>
        <begin position="326"/>
        <end position="344"/>
    </location>
</feature>
<gene>
    <name evidence="7" type="ORF">BRAN1462_LOCUS63444</name>
</gene>
<evidence type="ECO:0000256" key="5">
    <source>
        <dbReference type="SAM" id="MobiDB-lite"/>
    </source>
</evidence>
<feature type="transmembrane region" description="Helical" evidence="6">
    <location>
        <begin position="130"/>
        <end position="152"/>
    </location>
</feature>
<organism evidence="7">
    <name type="scientific">Zooxanthella nutricula</name>
    <dbReference type="NCBI Taxonomy" id="1333877"/>
    <lineage>
        <taxon>Eukaryota</taxon>
        <taxon>Sar</taxon>
        <taxon>Alveolata</taxon>
        <taxon>Dinophyceae</taxon>
        <taxon>Peridiniales</taxon>
        <taxon>Peridiniales incertae sedis</taxon>
        <taxon>Zooxanthella</taxon>
    </lineage>
</organism>
<feature type="transmembrane region" description="Helical" evidence="6">
    <location>
        <begin position="776"/>
        <end position="793"/>
    </location>
</feature>
<feature type="transmembrane region" description="Helical" evidence="6">
    <location>
        <begin position="519"/>
        <end position="539"/>
    </location>
</feature>
<dbReference type="GO" id="GO:0015165">
    <property type="term" value="F:pyrimidine nucleotide-sugar transmembrane transporter activity"/>
    <property type="evidence" value="ECO:0007669"/>
    <property type="project" value="InterPro"/>
</dbReference>
<dbReference type="EMBL" id="HBGW01100219">
    <property type="protein sequence ID" value="CAD9645622.1"/>
    <property type="molecule type" value="Transcribed_RNA"/>
</dbReference>
<feature type="transmembrane region" description="Helical" evidence="6">
    <location>
        <begin position="385"/>
        <end position="408"/>
    </location>
</feature>
<evidence type="ECO:0000256" key="1">
    <source>
        <dbReference type="ARBA" id="ARBA00004141"/>
    </source>
</evidence>
<sequence length="902" mass="99399">MDLGSSSDGDLMASDKVNHWLAGWYNWWEYRIGNKYQLFLILASVAFNASCFELAGEAFQGTGANATSIVVVENLTSLAIALVASAVLEGRDAASKICSFHHAWRFVGIAGLFSLSTFLILKAFELGADSVMVVTLGYLYLPVSAVLSTWVFGKKRRAYGRLEWLSLAIMTLAAFGFILLRERGPMSIQQAEEEASEFDGSAQNTVGYEFFGHWAQRIFRRRNGHGFSFTEKFQRVGVIVTAVIASAFGSVLAERIYKGRSLGLFRARDHTHRFAVQKVHLDAACLVIAGAVWVAERGDLRHWWDSEAAKQLRSGPHSWFGAWRPVHFVTVILLIGQGWTAGLVTKQFSTVVKAIVQTLSTITVVCISDPLLGMHDFRRRAVPSISLAAVLLLAAVIFQTGRINFYIIREMAVRNSTKEQLSAADSDGMDTSPTAATRRSEASSGSEDSRMTEVFRRRLRGSLRKATEEFAKMGTKQTLWEKVQRFSMTFAYVSVFVVQQIATQHILSNFPIVSATMNLMTFVFGVGLATLMTGWLHGADGLRQAWDPWQILRYLPVGVLFGVSQSMVFMAYASHVPASIVTVLGFIYMPIAAIGKRLVLDKFTTWLQWVALIIITVASMTFGEMQADSRKGSGGARGGMSNWGLMYVVMSATLAALGSLVMEKMLGDEKKPFYIQKVALDMGSVFTSVVMFFVQGSLSERPMDAFWADRPLGRCDDMNCWGPVGSNSTCASQACSCLCDHGVFVNWDSCLVWFTLVIITARVWMKGEVTKKTSTLEVAIAEAFAPILIYFVGQPVAMYLEGESGVLETLSDWALNCVVFITPLSAMVFDVAESKMRMVMDSVDPDYKADEQCCPLHQLLVIVSRLENADAQQTAPSSKDGSPRSSTSDESPSTGEDVQVPR</sequence>
<feature type="region of interest" description="Disordered" evidence="5">
    <location>
        <begin position="422"/>
        <end position="451"/>
    </location>
</feature>
<keyword evidence="3 6" id="KW-1133">Transmembrane helix</keyword>
<feature type="transmembrane region" description="Helical" evidence="6">
    <location>
        <begin position="102"/>
        <end position="124"/>
    </location>
</feature>
<comment type="subcellular location">
    <subcellularLocation>
        <location evidence="1">Membrane</location>
        <topology evidence="1">Multi-pass membrane protein</topology>
    </subcellularLocation>
</comment>
<feature type="transmembrane region" description="Helical" evidence="6">
    <location>
        <begin position="233"/>
        <end position="253"/>
    </location>
</feature>
<feature type="transmembrane region" description="Helical" evidence="6">
    <location>
        <begin position="643"/>
        <end position="662"/>
    </location>
</feature>
<evidence type="ECO:0000256" key="3">
    <source>
        <dbReference type="ARBA" id="ARBA00022989"/>
    </source>
</evidence>
<feature type="transmembrane region" description="Helical" evidence="6">
    <location>
        <begin position="606"/>
        <end position="623"/>
    </location>
</feature>
<evidence type="ECO:0000313" key="7">
    <source>
        <dbReference type="EMBL" id="CAD9645622.1"/>
    </source>
</evidence>
<feature type="transmembrane region" description="Helical" evidence="6">
    <location>
        <begin position="578"/>
        <end position="594"/>
    </location>
</feature>
<feature type="transmembrane region" description="Helical" evidence="6">
    <location>
        <begin position="486"/>
        <end position="507"/>
    </location>
</feature>
<feature type="region of interest" description="Disordered" evidence="5">
    <location>
        <begin position="870"/>
        <end position="902"/>
    </location>
</feature>
<feature type="transmembrane region" description="Helical" evidence="6">
    <location>
        <begin position="674"/>
        <end position="694"/>
    </location>
</feature>
<feature type="compositionally biased region" description="Polar residues" evidence="5">
    <location>
        <begin position="429"/>
        <end position="446"/>
    </location>
</feature>
<feature type="compositionally biased region" description="Polar residues" evidence="5">
    <location>
        <begin position="870"/>
        <end position="879"/>
    </location>
</feature>
<dbReference type="InterPro" id="IPR007271">
    <property type="entry name" value="Nuc_sug_transpt"/>
</dbReference>
<evidence type="ECO:0000256" key="2">
    <source>
        <dbReference type="ARBA" id="ARBA00022692"/>
    </source>
</evidence>
<reference evidence="7" key="1">
    <citation type="submission" date="2021-01" db="EMBL/GenBank/DDBJ databases">
        <authorList>
            <person name="Corre E."/>
            <person name="Pelletier E."/>
            <person name="Niang G."/>
            <person name="Scheremetjew M."/>
            <person name="Finn R."/>
            <person name="Kale V."/>
            <person name="Holt S."/>
            <person name="Cochrane G."/>
            <person name="Meng A."/>
            <person name="Brown T."/>
            <person name="Cohen L."/>
        </authorList>
    </citation>
    <scope>NUCLEOTIDE SEQUENCE</scope>
    <source>
        <strain evidence="7">RCC3387</strain>
    </source>
</reference>
<evidence type="ECO:0000256" key="6">
    <source>
        <dbReference type="SAM" id="Phobius"/>
    </source>
</evidence>
<feature type="transmembrane region" description="Helical" evidence="6">
    <location>
        <begin position="164"/>
        <end position="180"/>
    </location>
</feature>
<accession>A0A7S2VRH9</accession>
<dbReference type="AlphaFoldDB" id="A0A7S2VRH9"/>
<keyword evidence="4 6" id="KW-0472">Membrane</keyword>
<evidence type="ECO:0000256" key="4">
    <source>
        <dbReference type="ARBA" id="ARBA00023136"/>
    </source>
</evidence>
<proteinExistence type="predicted"/>
<feature type="transmembrane region" description="Helical" evidence="6">
    <location>
        <begin position="813"/>
        <end position="832"/>
    </location>
</feature>
<dbReference type="SUPFAM" id="SSF103481">
    <property type="entry name" value="Multidrug resistance efflux transporter EmrE"/>
    <property type="match status" value="1"/>
</dbReference>
<dbReference type="PANTHER" id="PTHR10231">
    <property type="entry name" value="NUCLEOTIDE-SUGAR TRANSMEMBRANE TRANSPORTER"/>
    <property type="match status" value="1"/>
</dbReference>
<keyword evidence="2 6" id="KW-0812">Transmembrane</keyword>
<dbReference type="GO" id="GO:0000139">
    <property type="term" value="C:Golgi membrane"/>
    <property type="evidence" value="ECO:0007669"/>
    <property type="project" value="InterPro"/>
</dbReference>
<feature type="transmembrane region" description="Helical" evidence="6">
    <location>
        <begin position="551"/>
        <end position="572"/>
    </location>
</feature>
<name>A0A7S2VRH9_9DINO</name>
<protein>
    <submittedName>
        <fullName evidence="7">Uncharacterized protein</fullName>
    </submittedName>
</protein>
<feature type="transmembrane region" description="Helical" evidence="6">
    <location>
        <begin position="68"/>
        <end position="90"/>
    </location>
</feature>
<dbReference type="Pfam" id="PF04142">
    <property type="entry name" value="Nuc_sug_transp"/>
    <property type="match status" value="1"/>
</dbReference>